<evidence type="ECO:0008006" key="4">
    <source>
        <dbReference type="Google" id="ProtNLM"/>
    </source>
</evidence>
<dbReference type="Proteomes" id="UP001273589">
    <property type="component" value="Unassembled WGS sequence"/>
</dbReference>
<evidence type="ECO:0000256" key="1">
    <source>
        <dbReference type="SAM" id="MobiDB-lite"/>
    </source>
</evidence>
<feature type="non-terminal residue" evidence="2">
    <location>
        <position position="257"/>
    </location>
</feature>
<dbReference type="PROSITE" id="PS51257">
    <property type="entry name" value="PROKAR_LIPOPROTEIN"/>
    <property type="match status" value="1"/>
</dbReference>
<feature type="compositionally biased region" description="Basic and acidic residues" evidence="1">
    <location>
        <begin position="175"/>
        <end position="184"/>
    </location>
</feature>
<comment type="caution">
    <text evidence="2">The sequence shown here is derived from an EMBL/GenBank/DDBJ whole genome shotgun (WGS) entry which is preliminary data.</text>
</comment>
<protein>
    <recommendedName>
        <fullName evidence="4">Lipoprotein</fullName>
    </recommendedName>
</protein>
<evidence type="ECO:0000313" key="2">
    <source>
        <dbReference type="EMBL" id="MDX3137245.1"/>
    </source>
</evidence>
<name>A0AAJ2Q172_9ACTN</name>
<dbReference type="AlphaFoldDB" id="A0AAJ2Q172"/>
<sequence>MRAVVRVGSVGPVVLLAVLLGGCGGVQGPSPDVGRSAVARGPSGGPSTAAGVDGEIDPQRGFTEGELKAALLPGEAFGRGARVIATDLGLFGRYGGGDWTSCADGDDLRVEMRGFEGDSAQRTVRLGGASEDGPVVTVQFVSLPGGRAERYLEIRRLLNETCPDVTVDTDAAPVQEHHEAREVDALGDETLSESTRRTGGDEYDGDSTYVVHVRVGGVLVVVTSDGDRGTGIALAARAAERVRAGLYGVAAGAIPVP</sequence>
<accession>A0AAJ2Q172</accession>
<gene>
    <name evidence="2" type="ORF">PV367_47375</name>
</gene>
<feature type="region of interest" description="Disordered" evidence="1">
    <location>
        <begin position="170"/>
        <end position="203"/>
    </location>
</feature>
<proteinExistence type="predicted"/>
<evidence type="ECO:0000313" key="3">
    <source>
        <dbReference type="Proteomes" id="UP001273589"/>
    </source>
</evidence>
<reference evidence="2" key="1">
    <citation type="journal article" date="2023" name="Microb. Genom.">
        <title>Mesoterricola silvestris gen. nov., sp. nov., Mesoterricola sediminis sp. nov., Geothrix oryzae sp. nov., Geothrix edaphica sp. nov., Geothrix rubra sp. nov., and Geothrix limicola sp. nov., six novel members of Acidobacteriota isolated from soils.</title>
        <authorList>
            <person name="Weisberg A.J."/>
            <person name="Pearce E."/>
            <person name="Kramer C.G."/>
            <person name="Chang J.H."/>
            <person name="Clarke C.R."/>
        </authorList>
    </citation>
    <scope>NUCLEOTIDE SEQUENCE</scope>
    <source>
        <strain evidence="2">ND06-05F</strain>
    </source>
</reference>
<feature type="region of interest" description="Disordered" evidence="1">
    <location>
        <begin position="33"/>
        <end position="56"/>
    </location>
</feature>
<dbReference type="EMBL" id="JARAWN010000904">
    <property type="protein sequence ID" value="MDX3137245.1"/>
    <property type="molecule type" value="Genomic_DNA"/>
</dbReference>
<dbReference type="RefSeq" id="WP_319700663.1">
    <property type="nucleotide sequence ID" value="NZ_JARAWN010000904.1"/>
</dbReference>
<organism evidence="2 3">
    <name type="scientific">Streptomyces europaeiscabiei</name>
    <dbReference type="NCBI Taxonomy" id="146819"/>
    <lineage>
        <taxon>Bacteria</taxon>
        <taxon>Bacillati</taxon>
        <taxon>Actinomycetota</taxon>
        <taxon>Actinomycetes</taxon>
        <taxon>Kitasatosporales</taxon>
        <taxon>Streptomycetaceae</taxon>
        <taxon>Streptomyces</taxon>
    </lineage>
</organism>